<gene>
    <name evidence="3" type="ORF">EYF80_007246</name>
</gene>
<comment type="caution">
    <text evidence="3">The sequence shown here is derived from an EMBL/GenBank/DDBJ whole genome shotgun (WGS) entry which is preliminary data.</text>
</comment>
<sequence length="125" mass="13677">MEAAVSVQLKITPLPLCRGRTTLLMMLLCAAAAAQVYVYLKVYFKRARNRVFRLRLASSRATEHSAAFRPTPSNDLTRPPESMERSMERSDGFPSGSAPRHLLLSVCRNARGGTAAVIEQLATAG</sequence>
<keyword evidence="2" id="KW-0812">Transmembrane</keyword>
<protein>
    <submittedName>
        <fullName evidence="3">Uncharacterized protein</fullName>
    </submittedName>
</protein>
<keyword evidence="2" id="KW-0472">Membrane</keyword>
<evidence type="ECO:0000313" key="3">
    <source>
        <dbReference type="EMBL" id="TNN82411.1"/>
    </source>
</evidence>
<feature type="region of interest" description="Disordered" evidence="1">
    <location>
        <begin position="62"/>
        <end position="97"/>
    </location>
</feature>
<organism evidence="3 4">
    <name type="scientific">Liparis tanakae</name>
    <name type="common">Tanaka's snailfish</name>
    <dbReference type="NCBI Taxonomy" id="230148"/>
    <lineage>
        <taxon>Eukaryota</taxon>
        <taxon>Metazoa</taxon>
        <taxon>Chordata</taxon>
        <taxon>Craniata</taxon>
        <taxon>Vertebrata</taxon>
        <taxon>Euteleostomi</taxon>
        <taxon>Actinopterygii</taxon>
        <taxon>Neopterygii</taxon>
        <taxon>Teleostei</taxon>
        <taxon>Neoteleostei</taxon>
        <taxon>Acanthomorphata</taxon>
        <taxon>Eupercaria</taxon>
        <taxon>Perciformes</taxon>
        <taxon>Cottioidei</taxon>
        <taxon>Cottales</taxon>
        <taxon>Liparidae</taxon>
        <taxon>Liparis</taxon>
    </lineage>
</organism>
<evidence type="ECO:0000256" key="1">
    <source>
        <dbReference type="SAM" id="MobiDB-lite"/>
    </source>
</evidence>
<reference evidence="3 4" key="1">
    <citation type="submission" date="2019-03" db="EMBL/GenBank/DDBJ databases">
        <title>First draft genome of Liparis tanakae, snailfish: a comprehensive survey of snailfish specific genes.</title>
        <authorList>
            <person name="Kim W."/>
            <person name="Song I."/>
            <person name="Jeong J.-H."/>
            <person name="Kim D."/>
            <person name="Kim S."/>
            <person name="Ryu S."/>
            <person name="Song J.Y."/>
            <person name="Lee S.K."/>
        </authorList>
    </citation>
    <scope>NUCLEOTIDE SEQUENCE [LARGE SCALE GENOMIC DNA]</scope>
    <source>
        <tissue evidence="3">Muscle</tissue>
    </source>
</reference>
<keyword evidence="4" id="KW-1185">Reference proteome</keyword>
<name>A0A4Z2IXC5_9TELE</name>
<dbReference type="EMBL" id="SRLO01000039">
    <property type="protein sequence ID" value="TNN82411.1"/>
    <property type="molecule type" value="Genomic_DNA"/>
</dbReference>
<evidence type="ECO:0000256" key="2">
    <source>
        <dbReference type="SAM" id="Phobius"/>
    </source>
</evidence>
<keyword evidence="2" id="KW-1133">Transmembrane helix</keyword>
<feature type="transmembrane region" description="Helical" evidence="2">
    <location>
        <begin position="23"/>
        <end position="44"/>
    </location>
</feature>
<accession>A0A4Z2IXC5</accession>
<dbReference type="Proteomes" id="UP000314294">
    <property type="component" value="Unassembled WGS sequence"/>
</dbReference>
<dbReference type="AlphaFoldDB" id="A0A4Z2IXC5"/>
<proteinExistence type="predicted"/>
<feature type="compositionally biased region" description="Basic and acidic residues" evidence="1">
    <location>
        <begin position="81"/>
        <end position="91"/>
    </location>
</feature>
<evidence type="ECO:0000313" key="4">
    <source>
        <dbReference type="Proteomes" id="UP000314294"/>
    </source>
</evidence>